<dbReference type="GO" id="GO:0006261">
    <property type="term" value="P:DNA-templated DNA replication"/>
    <property type="evidence" value="ECO:0007669"/>
    <property type="project" value="InterPro"/>
</dbReference>
<keyword evidence="6" id="KW-0227">DNA damage</keyword>
<dbReference type="SMART" id="SM00279">
    <property type="entry name" value="HhH2"/>
    <property type="match status" value="1"/>
</dbReference>
<keyword evidence="7" id="KW-0239">DNA-directed DNA polymerase</keyword>
<dbReference type="GO" id="GO:0006302">
    <property type="term" value="P:double-strand break repair"/>
    <property type="evidence" value="ECO:0007669"/>
    <property type="project" value="TreeGrafter"/>
</dbReference>
<proteinExistence type="inferred from homology"/>
<dbReference type="InterPro" id="IPR043502">
    <property type="entry name" value="DNA/RNA_pol_sf"/>
</dbReference>
<dbReference type="InterPro" id="IPR001098">
    <property type="entry name" value="DNA-dir_DNA_pol_A_palm_dom"/>
</dbReference>
<dbReference type="FunFam" id="1.10.150.20:FF:000002">
    <property type="entry name" value="DNA polymerase I"/>
    <property type="match status" value="1"/>
</dbReference>
<dbReference type="Gene3D" id="3.30.70.370">
    <property type="match status" value="1"/>
</dbReference>
<dbReference type="InterPro" id="IPR020045">
    <property type="entry name" value="DNA_polI_H3TH"/>
</dbReference>
<evidence type="ECO:0000313" key="14">
    <source>
        <dbReference type="Proteomes" id="UP000176951"/>
    </source>
</evidence>
<dbReference type="Pfam" id="PF01367">
    <property type="entry name" value="5_3_exonuc"/>
    <property type="match status" value="1"/>
</dbReference>
<dbReference type="InterPro" id="IPR019760">
    <property type="entry name" value="DNA-dir_DNA_pol_A_CS"/>
</dbReference>
<dbReference type="Pfam" id="PF02739">
    <property type="entry name" value="5_3_exonuc_N"/>
    <property type="match status" value="1"/>
</dbReference>
<evidence type="ECO:0000256" key="3">
    <source>
        <dbReference type="ARBA" id="ARBA00022679"/>
    </source>
</evidence>
<dbReference type="AlphaFoldDB" id="A0A1G2PWV4"/>
<dbReference type="GO" id="GO:0008409">
    <property type="term" value="F:5'-3' exonuclease activity"/>
    <property type="evidence" value="ECO:0007669"/>
    <property type="project" value="InterPro"/>
</dbReference>
<keyword evidence="4" id="KW-0548">Nucleotidyltransferase</keyword>
<dbReference type="EMBL" id="MHSW01000004">
    <property type="protein sequence ID" value="OHA52805.1"/>
    <property type="molecule type" value="Genomic_DNA"/>
</dbReference>
<reference evidence="13 14" key="1">
    <citation type="journal article" date="2016" name="Nat. Commun.">
        <title>Thousands of microbial genomes shed light on interconnected biogeochemical processes in an aquifer system.</title>
        <authorList>
            <person name="Anantharaman K."/>
            <person name="Brown C.T."/>
            <person name="Hug L.A."/>
            <person name="Sharon I."/>
            <person name="Castelle C.J."/>
            <person name="Probst A.J."/>
            <person name="Thomas B.C."/>
            <person name="Singh A."/>
            <person name="Wilkins M.J."/>
            <person name="Karaoz U."/>
            <person name="Brodie E.L."/>
            <person name="Williams K.H."/>
            <person name="Hubbard S.S."/>
            <person name="Banfield J.F."/>
        </authorList>
    </citation>
    <scope>NUCLEOTIDE SEQUENCE [LARGE SCALE GENOMIC DNA]</scope>
</reference>
<dbReference type="EC" id="2.7.7.7" evidence="2"/>
<feature type="domain" description="5'-3' exonuclease" evidence="11">
    <location>
        <begin position="4"/>
        <end position="269"/>
    </location>
</feature>
<dbReference type="CDD" id="cd09898">
    <property type="entry name" value="H3TH_53EXO"/>
    <property type="match status" value="1"/>
</dbReference>
<dbReference type="CDD" id="cd09859">
    <property type="entry name" value="PIN_53EXO"/>
    <property type="match status" value="1"/>
</dbReference>
<evidence type="ECO:0000256" key="8">
    <source>
        <dbReference type="ARBA" id="ARBA00023125"/>
    </source>
</evidence>
<keyword evidence="8" id="KW-0238">DNA-binding</keyword>
<dbReference type="SUPFAM" id="SSF88723">
    <property type="entry name" value="PIN domain-like"/>
    <property type="match status" value="1"/>
</dbReference>
<organism evidence="13 14">
    <name type="scientific">Candidatus Terrybacteria bacterium RIFCSPLOWO2_01_FULL_40_23</name>
    <dbReference type="NCBI Taxonomy" id="1802366"/>
    <lineage>
        <taxon>Bacteria</taxon>
        <taxon>Candidatus Terryibacteriota</taxon>
    </lineage>
</organism>
<gene>
    <name evidence="13" type="ORF">A3A97_00440</name>
</gene>
<dbReference type="Pfam" id="PF00476">
    <property type="entry name" value="DNA_pol_A"/>
    <property type="match status" value="1"/>
</dbReference>
<name>A0A1G2PWV4_9BACT</name>
<evidence type="ECO:0000259" key="12">
    <source>
        <dbReference type="SMART" id="SM00482"/>
    </source>
</evidence>
<feature type="domain" description="DNA-directed DNA polymerase family A palm" evidence="12">
    <location>
        <begin position="488"/>
        <end position="694"/>
    </location>
</feature>
<dbReference type="InterPro" id="IPR002298">
    <property type="entry name" value="DNA_polymerase_A"/>
</dbReference>
<evidence type="ECO:0000256" key="2">
    <source>
        <dbReference type="ARBA" id="ARBA00012417"/>
    </source>
</evidence>
<keyword evidence="9" id="KW-0234">DNA repair</keyword>
<evidence type="ECO:0000256" key="5">
    <source>
        <dbReference type="ARBA" id="ARBA00022705"/>
    </source>
</evidence>
<dbReference type="InterPro" id="IPR002421">
    <property type="entry name" value="5-3_exonuclease"/>
</dbReference>
<evidence type="ECO:0000256" key="7">
    <source>
        <dbReference type="ARBA" id="ARBA00022932"/>
    </source>
</evidence>
<protein>
    <recommendedName>
        <fullName evidence="2">DNA-directed DNA polymerase</fullName>
        <ecNumber evidence="2">2.7.7.7</ecNumber>
    </recommendedName>
</protein>
<evidence type="ECO:0000256" key="1">
    <source>
        <dbReference type="ARBA" id="ARBA00007705"/>
    </source>
</evidence>
<comment type="catalytic activity">
    <reaction evidence="10">
        <text>DNA(n) + a 2'-deoxyribonucleoside 5'-triphosphate = DNA(n+1) + diphosphate</text>
        <dbReference type="Rhea" id="RHEA:22508"/>
        <dbReference type="Rhea" id="RHEA-COMP:17339"/>
        <dbReference type="Rhea" id="RHEA-COMP:17340"/>
        <dbReference type="ChEBI" id="CHEBI:33019"/>
        <dbReference type="ChEBI" id="CHEBI:61560"/>
        <dbReference type="ChEBI" id="CHEBI:173112"/>
        <dbReference type="EC" id="2.7.7.7"/>
    </reaction>
</comment>
<dbReference type="PANTHER" id="PTHR10133">
    <property type="entry name" value="DNA POLYMERASE I"/>
    <property type="match status" value="1"/>
</dbReference>
<dbReference type="InterPro" id="IPR008918">
    <property type="entry name" value="HhH2"/>
</dbReference>
<evidence type="ECO:0000313" key="13">
    <source>
        <dbReference type="EMBL" id="OHA52805.1"/>
    </source>
</evidence>
<dbReference type="PANTHER" id="PTHR10133:SF27">
    <property type="entry name" value="DNA POLYMERASE NU"/>
    <property type="match status" value="1"/>
</dbReference>
<evidence type="ECO:0000256" key="6">
    <source>
        <dbReference type="ARBA" id="ARBA00022763"/>
    </source>
</evidence>
<dbReference type="SMART" id="SM00475">
    <property type="entry name" value="53EXOc"/>
    <property type="match status" value="1"/>
</dbReference>
<dbReference type="Gene3D" id="1.20.1060.10">
    <property type="entry name" value="Taq DNA Polymerase, Chain T, domain 4"/>
    <property type="match status" value="1"/>
</dbReference>
<dbReference type="GO" id="GO:0003887">
    <property type="term" value="F:DNA-directed DNA polymerase activity"/>
    <property type="evidence" value="ECO:0007669"/>
    <property type="project" value="UniProtKB-KW"/>
</dbReference>
<dbReference type="Gene3D" id="1.10.150.20">
    <property type="entry name" value="5' to 3' exonuclease, C-terminal subdomain"/>
    <property type="match status" value="2"/>
</dbReference>
<evidence type="ECO:0000256" key="4">
    <source>
        <dbReference type="ARBA" id="ARBA00022695"/>
    </source>
</evidence>
<dbReference type="PROSITE" id="PS00447">
    <property type="entry name" value="DNA_POLYMERASE_A"/>
    <property type="match status" value="1"/>
</dbReference>
<dbReference type="CDD" id="cd08637">
    <property type="entry name" value="DNA_pol_A_pol_I_C"/>
    <property type="match status" value="1"/>
</dbReference>
<dbReference type="PRINTS" id="PR00868">
    <property type="entry name" value="DNAPOLI"/>
</dbReference>
<dbReference type="InterPro" id="IPR029060">
    <property type="entry name" value="PIN-like_dom_sf"/>
</dbReference>
<comment type="caution">
    <text evidence="13">The sequence shown here is derived from an EMBL/GenBank/DDBJ whole genome shotgun (WGS) entry which is preliminary data.</text>
</comment>
<dbReference type="GO" id="GO:0003677">
    <property type="term" value="F:DNA binding"/>
    <property type="evidence" value="ECO:0007669"/>
    <property type="project" value="UniProtKB-KW"/>
</dbReference>
<evidence type="ECO:0000256" key="9">
    <source>
        <dbReference type="ARBA" id="ARBA00023204"/>
    </source>
</evidence>
<evidence type="ECO:0000259" key="11">
    <source>
        <dbReference type="SMART" id="SM00475"/>
    </source>
</evidence>
<dbReference type="Proteomes" id="UP000176951">
    <property type="component" value="Unassembled WGS sequence"/>
</dbReference>
<evidence type="ECO:0000256" key="10">
    <source>
        <dbReference type="ARBA" id="ARBA00049244"/>
    </source>
</evidence>
<dbReference type="InterPro" id="IPR020046">
    <property type="entry name" value="5-3_exonucl_a-hlix_arch_N"/>
</dbReference>
<dbReference type="SUPFAM" id="SSF56672">
    <property type="entry name" value="DNA/RNA polymerases"/>
    <property type="match status" value="1"/>
</dbReference>
<dbReference type="Gene3D" id="3.40.50.1010">
    <property type="entry name" value="5'-nuclease"/>
    <property type="match status" value="1"/>
</dbReference>
<dbReference type="SMART" id="SM00482">
    <property type="entry name" value="POLAc"/>
    <property type="match status" value="1"/>
</dbReference>
<comment type="similarity">
    <text evidence="1">Belongs to the DNA polymerase type-A family.</text>
</comment>
<dbReference type="InterPro" id="IPR036279">
    <property type="entry name" value="5-3_exonuclease_C_sf"/>
</dbReference>
<dbReference type="FunFam" id="1.10.150.20:FF:000003">
    <property type="entry name" value="DNA polymerase I"/>
    <property type="match status" value="1"/>
</dbReference>
<dbReference type="SUPFAM" id="SSF47807">
    <property type="entry name" value="5' to 3' exonuclease, C-terminal subdomain"/>
    <property type="match status" value="1"/>
</dbReference>
<keyword evidence="5" id="KW-0235">DNA replication</keyword>
<keyword evidence="3" id="KW-0808">Transferase</keyword>
<accession>A0A1G2PWV4</accession>
<sequence length="734" mass="81903">MSKKKQLLIIDTSALFHRAFHALPPLTTPAGEPIQAIFGLASLLIRVLNEIKPDYVIAALDSPGKTFRHDLSVAYKATRPEPPSDLKAQFSKIPELLHEIKIPMLAAEGFEADDVIGTVADKISKSEEDVSALILTSDKDVWQLIDDKTTVLALKRGVTELERVDEGGVLARFGVAPKYIPDYKAIAGDASDNIPGVRGMGEKTTFTLLSKFSSLENLYAELGHSEDKLIKRFEEKLQENKGQAILSRTLATIRKDAPVVFKLEDFKWQTENLGAGKKIFEKWGFTSLTTRINKQNGDNADASGSETTIIEIIDEAEKKGMLPPQIARLERELMPIFKEMTETGILIDTVYLKKLSKEIKKIKENLEKELFELAGREFNPASSDQVREILIEKMGNQTKRLRKTPGGKASTAVRELKRLGQTEPLVEKILSWREIAKLLSTYVDALPKSISPKDGRIHTTFLQLGAATGRISSIKPNLQNIPIKSELGHLVRNAFVASPGKVLFSSDYSQIELRVIAHLSQDPTMRVAFQENQDIHRLTAAKIFHVDLSNVTSTMRSRAKTLNFGILYGMGPRRLAEETDMNEEEAREFISEYFAQFPAVADWINNTKKQVKESGYVETMFGRRRLIPEIFSQKAGIRAQGERAAVNMPIQGSAADIVKMALVACFNLLKPTKGDAKIILQVHDEIVFEIKEEFVDEIASKIKKTMEKTVELSVPLEVTISFGKTWGDMAILEA</sequence>